<reference evidence="5" key="1">
    <citation type="submission" date="2021-06" db="EMBL/GenBank/DDBJ databases">
        <authorList>
            <person name="Kallberg Y."/>
            <person name="Tangrot J."/>
            <person name="Rosling A."/>
        </authorList>
    </citation>
    <scope>NUCLEOTIDE SEQUENCE</scope>
    <source>
        <strain evidence="5">AZ414A</strain>
    </source>
</reference>
<dbReference type="Gene3D" id="1.25.40.20">
    <property type="entry name" value="Ankyrin repeat-containing domain"/>
    <property type="match status" value="1"/>
</dbReference>
<dbReference type="SUPFAM" id="SSF48403">
    <property type="entry name" value="Ankyrin repeat"/>
    <property type="match status" value="1"/>
</dbReference>
<dbReference type="InterPro" id="IPR051681">
    <property type="entry name" value="Ser/Thr_Kinases-Pseudokinases"/>
</dbReference>
<feature type="region of interest" description="Disordered" evidence="3">
    <location>
        <begin position="268"/>
        <end position="287"/>
    </location>
</feature>
<dbReference type="PANTHER" id="PTHR44329:SF298">
    <property type="entry name" value="MIXED LINEAGE KINASE DOMAIN-LIKE PROTEIN"/>
    <property type="match status" value="1"/>
</dbReference>
<evidence type="ECO:0000256" key="3">
    <source>
        <dbReference type="SAM" id="MobiDB-lite"/>
    </source>
</evidence>
<feature type="region of interest" description="Disordered" evidence="3">
    <location>
        <begin position="921"/>
        <end position="977"/>
    </location>
</feature>
<keyword evidence="2" id="KW-0067">ATP-binding</keyword>
<dbReference type="InterPro" id="IPR001245">
    <property type="entry name" value="Ser-Thr/Tyr_kinase_cat_dom"/>
</dbReference>
<proteinExistence type="predicted"/>
<comment type="caution">
    <text evidence="5">The sequence shown here is derived from an EMBL/GenBank/DDBJ whole genome shotgun (WGS) entry which is preliminary data.</text>
</comment>
<feature type="compositionally biased region" description="Polar residues" evidence="3">
    <location>
        <begin position="268"/>
        <end position="277"/>
    </location>
</feature>
<protein>
    <submittedName>
        <fullName evidence="5">9200_t:CDS:1</fullName>
    </submittedName>
</protein>
<dbReference type="PANTHER" id="PTHR44329">
    <property type="entry name" value="SERINE/THREONINE-PROTEIN KINASE TNNI3K-RELATED"/>
    <property type="match status" value="1"/>
</dbReference>
<name>A0A9N8ZLH2_9GLOM</name>
<dbReference type="GO" id="GO:0004674">
    <property type="term" value="F:protein serine/threonine kinase activity"/>
    <property type="evidence" value="ECO:0007669"/>
    <property type="project" value="TreeGrafter"/>
</dbReference>
<feature type="compositionally biased region" description="Polar residues" evidence="3">
    <location>
        <begin position="340"/>
        <end position="350"/>
    </location>
</feature>
<feature type="region of interest" description="Disordered" evidence="3">
    <location>
        <begin position="536"/>
        <end position="584"/>
    </location>
</feature>
<gene>
    <name evidence="5" type="ORF">DEBURN_LOCUS4632</name>
</gene>
<keyword evidence="1" id="KW-0547">Nucleotide-binding</keyword>
<feature type="region of interest" description="Disordered" evidence="3">
    <location>
        <begin position="602"/>
        <end position="640"/>
    </location>
</feature>
<evidence type="ECO:0000259" key="4">
    <source>
        <dbReference type="Pfam" id="PF07714"/>
    </source>
</evidence>
<feature type="compositionally biased region" description="Polar residues" evidence="3">
    <location>
        <begin position="537"/>
        <end position="584"/>
    </location>
</feature>
<dbReference type="Pfam" id="PF07714">
    <property type="entry name" value="PK_Tyr_Ser-Thr"/>
    <property type="match status" value="1"/>
</dbReference>
<feature type="compositionally biased region" description="Low complexity" evidence="3">
    <location>
        <begin position="602"/>
        <end position="620"/>
    </location>
</feature>
<feature type="domain" description="Serine-threonine/tyrosine-protein kinase catalytic" evidence="4">
    <location>
        <begin position="25"/>
        <end position="121"/>
    </location>
</feature>
<feature type="compositionally biased region" description="Polar residues" evidence="3">
    <location>
        <begin position="430"/>
        <end position="447"/>
    </location>
</feature>
<feature type="compositionally biased region" description="Low complexity" evidence="3">
    <location>
        <begin position="459"/>
        <end position="484"/>
    </location>
</feature>
<dbReference type="EMBL" id="CAJVPK010000365">
    <property type="protein sequence ID" value="CAG8500126.1"/>
    <property type="molecule type" value="Genomic_DNA"/>
</dbReference>
<keyword evidence="6" id="KW-1185">Reference proteome</keyword>
<feature type="compositionally biased region" description="Basic and acidic residues" evidence="3">
    <location>
        <begin position="947"/>
        <end position="957"/>
    </location>
</feature>
<dbReference type="SUPFAM" id="SSF56112">
    <property type="entry name" value="Protein kinase-like (PK-like)"/>
    <property type="match status" value="1"/>
</dbReference>
<dbReference type="AlphaFoldDB" id="A0A9N8ZLH2"/>
<dbReference type="Gene3D" id="1.10.510.10">
    <property type="entry name" value="Transferase(Phosphotransferase) domain 1"/>
    <property type="match status" value="2"/>
</dbReference>
<dbReference type="InterPro" id="IPR036770">
    <property type="entry name" value="Ankyrin_rpt-contain_sf"/>
</dbReference>
<dbReference type="GO" id="GO:0005524">
    <property type="term" value="F:ATP binding"/>
    <property type="evidence" value="ECO:0007669"/>
    <property type="project" value="UniProtKB-KW"/>
</dbReference>
<evidence type="ECO:0000313" key="6">
    <source>
        <dbReference type="Proteomes" id="UP000789706"/>
    </source>
</evidence>
<dbReference type="InterPro" id="IPR011009">
    <property type="entry name" value="Kinase-like_dom_sf"/>
</dbReference>
<evidence type="ECO:0000313" key="5">
    <source>
        <dbReference type="EMBL" id="CAG8500126.1"/>
    </source>
</evidence>
<feature type="compositionally biased region" description="Low complexity" evidence="3">
    <location>
        <begin position="497"/>
        <end position="511"/>
    </location>
</feature>
<feature type="region of interest" description="Disordered" evidence="3">
    <location>
        <begin position="339"/>
        <end position="398"/>
    </location>
</feature>
<dbReference type="Proteomes" id="UP000789706">
    <property type="component" value="Unassembled WGS sequence"/>
</dbReference>
<feature type="compositionally biased region" description="Low complexity" evidence="3">
    <location>
        <begin position="351"/>
        <end position="364"/>
    </location>
</feature>
<accession>A0A9N8ZLH2</accession>
<feature type="region of interest" description="Disordered" evidence="3">
    <location>
        <begin position="430"/>
        <end position="516"/>
    </location>
</feature>
<evidence type="ECO:0000256" key="2">
    <source>
        <dbReference type="ARBA" id="ARBA00022840"/>
    </source>
</evidence>
<sequence>MSSGWLEDGIAGGHIKSIPYDEFSKHEVIARGAFGEVTKVYWGQGEKTVALKSLFKNPSSGNDKSFEEFTNEVFCLSPKKVLKPSSSRYFMVLQYANGGNLREYLRKNFDSLRWEKKFLMVNDDRLMITDFGLSKSSIGGNTSLAVGMAAYVEPQTFIDSTNILDIARRVIENEKEPPYPGTPSDYQRLYEEAWDNDPKKRPTIDYIRYELDRMLGNQSSVPPPPKYNPVAPGIPAKPPKNVLIESNKSTNYNINNDTDLNELRNKFSSSSLTNQIPPQKPSPLFIPNDDYNSPNIPPKPTHPTHNTFNNAPEQIHQNQNSFAHQNVQNIQNLQNLQNISQGPVSPTQQFNIPNKPNAPPNISNVPNQGVNYIPRNSANQNVGVNNEMAPPKKPNKPKNNFAYSTPLLNHNQNSGLNNGINSVDNKQFTSNLVNNNQNNDIHGNPNVSRPPGFSVPLQNNTNNNDIHGNPNNDTNNNDIHGNPNVSRPPGFSVPLHNNTNNTNITGGLNYNQPPKQNFVGQTTFQNFNQGNQFQQNAQSVPVSGPPFSSQVSSPQRDQNFNNSNTNPQYFVNRDLNGSNTGYVNNTAQGIQSNYIQNLNQFQQNSPSSTSSTSSGISNQNIHNSHPLNSDSQGYYQKSQKLSDPVMEDNCIEILGRYTKDYSSDYGFENPEICNAGYHCGYGDDKGLIYHLNYKGDRITANYNFKGLSEPLVLLTLRNCSVNKMFAIFKSLEERNSDFKIVSKNTGKNAFHYLWENSVITRGITEKSGTDKFIKNLDKIMEFLVDKGCDINALDKDHRTILSYVLTEQHSHNDIIPIIELLLKHGANPNIPTYLKVPQQFHAPSTLFLAVKFCWPVKVLDLLNDNNANGDLENEGGQNLLLLTVIDEKKQPDSMRWVLNHIHSASDHKSLSAIKKHIQRFKKSGKHDEGRSEARKVLSEWKGSSGRSNKELLRENIQLKKGKKKGDSLSKNKRIRTI</sequence>
<feature type="compositionally biased region" description="Polar residues" evidence="3">
    <location>
        <begin position="365"/>
        <end position="384"/>
    </location>
</feature>
<dbReference type="OrthoDB" id="2403885at2759"/>
<organism evidence="5 6">
    <name type="scientific">Diversispora eburnea</name>
    <dbReference type="NCBI Taxonomy" id="1213867"/>
    <lineage>
        <taxon>Eukaryota</taxon>
        <taxon>Fungi</taxon>
        <taxon>Fungi incertae sedis</taxon>
        <taxon>Mucoromycota</taxon>
        <taxon>Glomeromycotina</taxon>
        <taxon>Glomeromycetes</taxon>
        <taxon>Diversisporales</taxon>
        <taxon>Diversisporaceae</taxon>
        <taxon>Diversispora</taxon>
    </lineage>
</organism>
<evidence type="ECO:0000256" key="1">
    <source>
        <dbReference type="ARBA" id="ARBA00022741"/>
    </source>
</evidence>
<feature type="compositionally biased region" description="Polar residues" evidence="3">
    <location>
        <begin position="621"/>
        <end position="640"/>
    </location>
</feature>
<feature type="compositionally biased region" description="Basic and acidic residues" evidence="3">
    <location>
        <begin position="925"/>
        <end position="938"/>
    </location>
</feature>